<dbReference type="PANTHER" id="PTHR19282:SF544">
    <property type="entry name" value="TETRASPANIN"/>
    <property type="match status" value="1"/>
</dbReference>
<comment type="caution">
    <text evidence="6">The sequence shown here is derived from an EMBL/GenBank/DDBJ whole genome shotgun (WGS) entry which is preliminary data.</text>
</comment>
<evidence type="ECO:0000256" key="3">
    <source>
        <dbReference type="ARBA" id="ARBA00022989"/>
    </source>
</evidence>
<dbReference type="Proteomes" id="UP001651158">
    <property type="component" value="Unassembled WGS sequence"/>
</dbReference>
<protein>
    <submittedName>
        <fullName evidence="6">Tetraspanin-6</fullName>
    </submittedName>
</protein>
<name>A0ABR4Q3A1_9CEST</name>
<dbReference type="InterPro" id="IPR008952">
    <property type="entry name" value="Tetraspanin_EC2_sf"/>
</dbReference>
<feature type="transmembrane region" description="Helical" evidence="5">
    <location>
        <begin position="240"/>
        <end position="265"/>
    </location>
</feature>
<organism evidence="6 7">
    <name type="scientific">Taenia crassiceps</name>
    <dbReference type="NCBI Taxonomy" id="6207"/>
    <lineage>
        <taxon>Eukaryota</taxon>
        <taxon>Metazoa</taxon>
        <taxon>Spiralia</taxon>
        <taxon>Lophotrochozoa</taxon>
        <taxon>Platyhelminthes</taxon>
        <taxon>Cestoda</taxon>
        <taxon>Eucestoda</taxon>
        <taxon>Cyclophyllidea</taxon>
        <taxon>Taeniidae</taxon>
        <taxon>Taenia</taxon>
    </lineage>
</organism>
<keyword evidence="7" id="KW-1185">Reference proteome</keyword>
<keyword evidence="3 5" id="KW-1133">Transmembrane helix</keyword>
<feature type="transmembrane region" description="Helical" evidence="5">
    <location>
        <begin position="26"/>
        <end position="49"/>
    </location>
</feature>
<keyword evidence="4 5" id="KW-0472">Membrane</keyword>
<accession>A0ABR4Q3A1</accession>
<dbReference type="InterPro" id="IPR018499">
    <property type="entry name" value="Tetraspanin/Peripherin"/>
</dbReference>
<dbReference type="Gene3D" id="1.10.1450.10">
    <property type="entry name" value="Tetraspanin"/>
    <property type="match status" value="1"/>
</dbReference>
<dbReference type="EMBL" id="JAKROA010000014">
    <property type="protein sequence ID" value="KAL5104151.1"/>
    <property type="molecule type" value="Genomic_DNA"/>
</dbReference>
<feature type="transmembrane region" description="Helical" evidence="5">
    <location>
        <begin position="88"/>
        <end position="108"/>
    </location>
</feature>
<evidence type="ECO:0000313" key="7">
    <source>
        <dbReference type="Proteomes" id="UP001651158"/>
    </source>
</evidence>
<gene>
    <name evidence="6" type="ORF">TcWFU_009075</name>
</gene>
<evidence type="ECO:0000256" key="1">
    <source>
        <dbReference type="ARBA" id="ARBA00004141"/>
    </source>
</evidence>
<evidence type="ECO:0000256" key="5">
    <source>
        <dbReference type="SAM" id="Phobius"/>
    </source>
</evidence>
<sequence>MTKKSKKINRFIWASMGRTLTRLVRIAFQIIATLSFLGFLLLAVGGIVIKTTSSIVQSAMKITVQGYEGDPENVRQFAAFVLEIADTMAIYCIVVGVVLAVFSLIGLIASCRGWYKMLKIYAIILGVLLAVQIIAVAVIFSNPTKFANDIVGSIEGLLKLYGNQGNEGNEATGIWNVIMGTNPYCCGMDGYKDFGNMGNNLPSPCCNLTNGSCDAAAAQSANVKGCRSKVELLSTLKSAVLLQISIVMIIMQAVLVALVVALIFATKGEETIED</sequence>
<feature type="transmembrane region" description="Helical" evidence="5">
    <location>
        <begin position="120"/>
        <end position="140"/>
    </location>
</feature>
<dbReference type="SUPFAM" id="SSF48652">
    <property type="entry name" value="Tetraspanin"/>
    <property type="match status" value="1"/>
</dbReference>
<reference evidence="6 7" key="1">
    <citation type="journal article" date="2022" name="Front. Cell. Infect. Microbiol.">
        <title>The Genomes of Two Strains of Taenia crassiceps the Animal Model for the Study of Human Cysticercosis.</title>
        <authorList>
            <person name="Bobes R.J."/>
            <person name="Estrada K."/>
            <person name="Rios-Valencia D.G."/>
            <person name="Calderon-Gallegos A."/>
            <person name="de la Torre P."/>
            <person name="Carrero J.C."/>
            <person name="Sanchez-Flores A."/>
            <person name="Laclette J.P."/>
        </authorList>
    </citation>
    <scope>NUCLEOTIDE SEQUENCE [LARGE SCALE GENOMIC DNA]</scope>
    <source>
        <strain evidence="6">WFUcys</strain>
    </source>
</reference>
<comment type="subcellular location">
    <subcellularLocation>
        <location evidence="1">Membrane</location>
        <topology evidence="1">Multi-pass membrane protein</topology>
    </subcellularLocation>
</comment>
<evidence type="ECO:0000256" key="2">
    <source>
        <dbReference type="ARBA" id="ARBA00022692"/>
    </source>
</evidence>
<keyword evidence="2 5" id="KW-0812">Transmembrane</keyword>
<proteinExistence type="predicted"/>
<evidence type="ECO:0000313" key="6">
    <source>
        <dbReference type="EMBL" id="KAL5104151.1"/>
    </source>
</evidence>
<dbReference type="PANTHER" id="PTHR19282">
    <property type="entry name" value="TETRASPANIN"/>
    <property type="match status" value="1"/>
</dbReference>
<dbReference type="Pfam" id="PF00335">
    <property type="entry name" value="Tetraspanin"/>
    <property type="match status" value="1"/>
</dbReference>
<evidence type="ECO:0000256" key="4">
    <source>
        <dbReference type="ARBA" id="ARBA00023136"/>
    </source>
</evidence>